<dbReference type="AlphaFoldDB" id="A0A0W0YS54"/>
<gene>
    <name evidence="1" type="ORF">Lsai_0582</name>
</gene>
<organism evidence="1 2">
    <name type="scientific">Legionella sainthelensi</name>
    <dbReference type="NCBI Taxonomy" id="28087"/>
    <lineage>
        <taxon>Bacteria</taxon>
        <taxon>Pseudomonadati</taxon>
        <taxon>Pseudomonadota</taxon>
        <taxon>Gammaproteobacteria</taxon>
        <taxon>Legionellales</taxon>
        <taxon>Legionellaceae</taxon>
        <taxon>Legionella</taxon>
    </lineage>
</organism>
<dbReference type="RefSeq" id="WP_027271527.1">
    <property type="nucleotide sequence ID" value="NZ_CAAAJE010000019.1"/>
</dbReference>
<reference evidence="1 2" key="1">
    <citation type="submission" date="2015-11" db="EMBL/GenBank/DDBJ databases">
        <title>Genomic analysis of 38 Legionella species identifies large and diverse effector repertoires.</title>
        <authorList>
            <person name="Burstein D."/>
            <person name="Amaro F."/>
            <person name="Zusman T."/>
            <person name="Lifshitz Z."/>
            <person name="Cohen O."/>
            <person name="Gilbert J.A."/>
            <person name="Pupko T."/>
            <person name="Shuman H.A."/>
            <person name="Segal G."/>
        </authorList>
    </citation>
    <scope>NUCLEOTIDE SEQUENCE [LARGE SCALE GENOMIC DNA]</scope>
    <source>
        <strain evidence="1 2">Mt.St.Helens-4</strain>
    </source>
</reference>
<sequence length="416" mass="47333">MPKPKISPGQAILLVLQENRLTTKEKLRLQALYITGCESDDDISFLTDVISRATKTNSYLQAVDISFDAQIIDTDPSRRYFETHLAFHTTISEIKKLKQDQIQHHYTHILELIKNYDPVLGDSLKDIADGKLTSPWDDLGKIKEKLGADVAEYLQAIGEAKKKFTSEEYGKIKYVISATLLGLICTRLYANKAKENPELFSELPINIYGKGIYAPSYRGRQARDGLHFFSTTGIMKSNTPAPYHNDPVRYANTDTQHSFTFKPTENSQYVLGKNEKNWSDDNFAKLLQPFVNSISGTMLSHLRACSLLLSDNKFQFNEIGPFSNYIKCLISSMLYLSGGHTFYEFTSPFKVKEIQDAYCEILGFEEQMTLKNLFYQTNDEAFSKALSNAGEYNLHIVKRALVHEELIDTVKTRMSK</sequence>
<accession>A0A0W0YS54</accession>
<protein>
    <submittedName>
        <fullName evidence="1">Uncharacterized protein</fullName>
    </submittedName>
</protein>
<evidence type="ECO:0000313" key="2">
    <source>
        <dbReference type="Proteomes" id="UP000054621"/>
    </source>
</evidence>
<dbReference type="OrthoDB" id="5652986at2"/>
<dbReference type="PATRIC" id="fig|28087.4.peg.624"/>
<proteinExistence type="predicted"/>
<dbReference type="eggNOG" id="ENOG5034BW3">
    <property type="taxonomic scope" value="Bacteria"/>
</dbReference>
<comment type="caution">
    <text evidence="1">The sequence shown here is derived from an EMBL/GenBank/DDBJ whole genome shotgun (WGS) entry which is preliminary data.</text>
</comment>
<name>A0A0W0YS54_9GAMM</name>
<dbReference type="EMBL" id="LNYV01000005">
    <property type="protein sequence ID" value="KTD59671.1"/>
    <property type="molecule type" value="Genomic_DNA"/>
</dbReference>
<evidence type="ECO:0000313" key="1">
    <source>
        <dbReference type="EMBL" id="KTD59671.1"/>
    </source>
</evidence>
<dbReference type="Proteomes" id="UP000054621">
    <property type="component" value="Unassembled WGS sequence"/>
</dbReference>